<comment type="function">
    <text evidence="12">IGPS catalyzes the conversion of PRFAR and glutamine to IGP, AICAR and glutamate. The HisH subunit catalyzes the hydrolysis of glutamine to glutamate and ammonia as part of the synthesis of IGP and AICAR. The resulting ammonia molecule is channeled to the active site of HisF.</text>
</comment>
<organism evidence="15 16">
    <name type="scientific">Marinomonas spartinae</name>
    <dbReference type="NCBI Taxonomy" id="1792290"/>
    <lineage>
        <taxon>Bacteria</taxon>
        <taxon>Pseudomonadati</taxon>
        <taxon>Pseudomonadota</taxon>
        <taxon>Gammaproteobacteria</taxon>
        <taxon>Oceanospirillales</taxon>
        <taxon>Oceanospirillaceae</taxon>
        <taxon>Marinomonas</taxon>
    </lineage>
</organism>
<dbReference type="GO" id="GO:0000107">
    <property type="term" value="F:imidazoleglycerol-phosphate synthase activity"/>
    <property type="evidence" value="ECO:0007669"/>
    <property type="project" value="UniProtKB-UniRule"/>
</dbReference>
<dbReference type="NCBIfam" id="TIGR01855">
    <property type="entry name" value="IMP_synth_hisH"/>
    <property type="match status" value="1"/>
</dbReference>
<evidence type="ECO:0000256" key="4">
    <source>
        <dbReference type="ARBA" id="ARBA00022490"/>
    </source>
</evidence>
<keyword evidence="15" id="KW-0808">Transferase</keyword>
<keyword evidence="15" id="KW-0328">Glycosyltransferase</keyword>
<feature type="active site" evidence="12 13">
    <location>
        <position position="208"/>
    </location>
</feature>
<dbReference type="STRING" id="1792290.MSP8886_00749"/>
<keyword evidence="6 12" id="KW-0378">Hydrolase</keyword>
<evidence type="ECO:0000256" key="10">
    <source>
        <dbReference type="ARBA" id="ARBA00047838"/>
    </source>
</evidence>
<keyword evidence="8 12" id="KW-0368">Histidine biosynthesis</keyword>
<comment type="catalytic activity">
    <reaction evidence="11 12">
        <text>L-glutamine + H2O = L-glutamate + NH4(+)</text>
        <dbReference type="Rhea" id="RHEA:15889"/>
        <dbReference type="ChEBI" id="CHEBI:15377"/>
        <dbReference type="ChEBI" id="CHEBI:28938"/>
        <dbReference type="ChEBI" id="CHEBI:29985"/>
        <dbReference type="ChEBI" id="CHEBI:58359"/>
        <dbReference type="EC" id="3.5.1.2"/>
    </reaction>
</comment>
<keyword evidence="4 12" id="KW-0963">Cytoplasm</keyword>
<dbReference type="InterPro" id="IPR010139">
    <property type="entry name" value="Imidazole-glycPsynth_HisH"/>
</dbReference>
<dbReference type="InterPro" id="IPR017926">
    <property type="entry name" value="GATASE"/>
</dbReference>
<keyword evidence="9 12" id="KW-0456">Lyase</keyword>
<evidence type="ECO:0000256" key="9">
    <source>
        <dbReference type="ARBA" id="ARBA00023239"/>
    </source>
</evidence>
<dbReference type="EC" id="3.5.1.2" evidence="12"/>
<comment type="subunit">
    <text evidence="3 12">Heterodimer of HisH and HisF.</text>
</comment>
<dbReference type="InterPro" id="IPR029062">
    <property type="entry name" value="Class_I_gatase-like"/>
</dbReference>
<dbReference type="CDD" id="cd01748">
    <property type="entry name" value="GATase1_IGP_Synthase"/>
    <property type="match status" value="1"/>
</dbReference>
<dbReference type="Pfam" id="PF00117">
    <property type="entry name" value="GATase"/>
    <property type="match status" value="1"/>
</dbReference>
<evidence type="ECO:0000256" key="5">
    <source>
        <dbReference type="ARBA" id="ARBA00022605"/>
    </source>
</evidence>
<evidence type="ECO:0000256" key="12">
    <source>
        <dbReference type="HAMAP-Rule" id="MF_00278"/>
    </source>
</evidence>
<comment type="catalytic activity">
    <reaction evidence="10 12">
        <text>5-[(5-phospho-1-deoxy-D-ribulos-1-ylimino)methylamino]-1-(5-phospho-beta-D-ribosyl)imidazole-4-carboxamide + L-glutamine = D-erythro-1-(imidazol-4-yl)glycerol 3-phosphate + 5-amino-1-(5-phospho-beta-D-ribosyl)imidazole-4-carboxamide + L-glutamate + H(+)</text>
        <dbReference type="Rhea" id="RHEA:24793"/>
        <dbReference type="ChEBI" id="CHEBI:15378"/>
        <dbReference type="ChEBI" id="CHEBI:29985"/>
        <dbReference type="ChEBI" id="CHEBI:58278"/>
        <dbReference type="ChEBI" id="CHEBI:58359"/>
        <dbReference type="ChEBI" id="CHEBI:58475"/>
        <dbReference type="ChEBI" id="CHEBI:58525"/>
        <dbReference type="EC" id="4.3.2.10"/>
    </reaction>
</comment>
<dbReference type="EC" id="4.3.2.10" evidence="12"/>
<feature type="active site" description="Nucleophile" evidence="12 13">
    <location>
        <position position="96"/>
    </location>
</feature>
<evidence type="ECO:0000256" key="8">
    <source>
        <dbReference type="ARBA" id="ARBA00023102"/>
    </source>
</evidence>
<dbReference type="RefSeq" id="WP_067012768.1">
    <property type="nucleotide sequence ID" value="NZ_FLOB01000001.1"/>
</dbReference>
<keyword evidence="5 12" id="KW-0028">Amino-acid biosynthesis</keyword>
<evidence type="ECO:0000256" key="11">
    <source>
        <dbReference type="ARBA" id="ARBA00049534"/>
    </source>
</evidence>
<protein>
    <recommendedName>
        <fullName evidence="12">Imidazole glycerol phosphate synthase subunit HisH</fullName>
        <ecNumber evidence="12">4.3.2.10</ecNumber>
    </recommendedName>
    <alternativeName>
        <fullName evidence="12">IGP synthase glutaminase subunit</fullName>
        <ecNumber evidence="12">3.5.1.2</ecNumber>
    </alternativeName>
    <alternativeName>
        <fullName evidence="12">IGP synthase subunit HisH</fullName>
    </alternativeName>
    <alternativeName>
        <fullName evidence="12">ImGP synthase subunit HisH</fullName>
        <shortName evidence="12">IGPS subunit HisH</shortName>
    </alternativeName>
</protein>
<dbReference type="GO" id="GO:0004359">
    <property type="term" value="F:glutaminase activity"/>
    <property type="evidence" value="ECO:0007669"/>
    <property type="project" value="UniProtKB-EC"/>
</dbReference>
<dbReference type="FunFam" id="3.40.50.880:FF:000023">
    <property type="entry name" value="Imidazole glycerol phosphate synthase subunit HisH"/>
    <property type="match status" value="1"/>
</dbReference>
<evidence type="ECO:0000313" key="16">
    <source>
        <dbReference type="Proteomes" id="UP000092544"/>
    </source>
</evidence>
<evidence type="ECO:0000256" key="1">
    <source>
        <dbReference type="ARBA" id="ARBA00004496"/>
    </source>
</evidence>
<dbReference type="OrthoDB" id="9807137at2"/>
<gene>
    <name evidence="15" type="primary">hisH1</name>
    <name evidence="12" type="synonym">hisH</name>
    <name evidence="15" type="ORF">MSP8886_00749</name>
</gene>
<evidence type="ECO:0000259" key="14">
    <source>
        <dbReference type="Pfam" id="PF00117"/>
    </source>
</evidence>
<dbReference type="SUPFAM" id="SSF52317">
    <property type="entry name" value="Class I glutamine amidotransferase-like"/>
    <property type="match status" value="1"/>
</dbReference>
<dbReference type="AlphaFoldDB" id="A0A1A8T412"/>
<dbReference type="HAMAP" id="MF_00278">
    <property type="entry name" value="HisH"/>
    <property type="match status" value="1"/>
</dbReference>
<dbReference type="PANTHER" id="PTHR42701:SF2">
    <property type="entry name" value="IMIDAZOLE GLYCEROL PHOSPHATE SYNTHASE SUBUNIT HISH 1"/>
    <property type="match status" value="1"/>
</dbReference>
<sequence>MTNVKNDRKNVVKKSVVAVIDYGMGNLHSVAKALEHVADENTEVIVTSDPQIIDSADRVLLPGVGAIRDCIGEMHRTGLVPSIRKAMADKPFLAICVGIQSLMSHSEENEGVACLDHFKGNALFFGNQHKDHDGSKLKVPHMGWNQVKQTIKHPLWEDIPDQARFYFVHSFYVVPENKDEVAGTCDYGLEFCVALARDNVFAVQFHPEKSHKDGLQLYKNFLNWDGKPSL</sequence>
<dbReference type="Proteomes" id="UP000092544">
    <property type="component" value="Unassembled WGS sequence"/>
</dbReference>
<feature type="domain" description="Glutamine amidotransferase" evidence="14">
    <location>
        <begin position="19"/>
        <end position="221"/>
    </location>
</feature>
<reference evidence="15 16" key="1">
    <citation type="submission" date="2016-06" db="EMBL/GenBank/DDBJ databases">
        <authorList>
            <person name="Kjaerup R.B."/>
            <person name="Dalgaard T.S."/>
            <person name="Juul-Madsen H.R."/>
        </authorList>
    </citation>
    <scope>NUCLEOTIDE SEQUENCE [LARGE SCALE GENOMIC DNA]</scope>
    <source>
        <strain evidence="15 16">CECT 8886</strain>
    </source>
</reference>
<dbReference type="GO" id="GO:0016829">
    <property type="term" value="F:lyase activity"/>
    <property type="evidence" value="ECO:0007669"/>
    <property type="project" value="UniProtKB-KW"/>
</dbReference>
<evidence type="ECO:0000313" key="15">
    <source>
        <dbReference type="EMBL" id="SBS26931.1"/>
    </source>
</evidence>
<dbReference type="PANTHER" id="PTHR42701">
    <property type="entry name" value="IMIDAZOLE GLYCEROL PHOSPHATE SYNTHASE SUBUNIT HISH"/>
    <property type="match status" value="1"/>
</dbReference>
<keyword evidence="7 12" id="KW-0315">Glutamine amidotransferase</keyword>
<evidence type="ECO:0000256" key="6">
    <source>
        <dbReference type="ARBA" id="ARBA00022801"/>
    </source>
</evidence>
<evidence type="ECO:0000256" key="7">
    <source>
        <dbReference type="ARBA" id="ARBA00022962"/>
    </source>
</evidence>
<comment type="subcellular location">
    <subcellularLocation>
        <location evidence="1 12">Cytoplasm</location>
    </subcellularLocation>
</comment>
<comment type="pathway">
    <text evidence="2 12">Amino-acid biosynthesis; L-histidine biosynthesis; L-histidine from 5-phospho-alpha-D-ribose 1-diphosphate: step 5/9.</text>
</comment>
<dbReference type="EMBL" id="FLOB01000001">
    <property type="protein sequence ID" value="SBS26931.1"/>
    <property type="molecule type" value="Genomic_DNA"/>
</dbReference>
<keyword evidence="16" id="KW-1185">Reference proteome</keyword>
<dbReference type="UniPathway" id="UPA00031">
    <property type="reaction ID" value="UER00010"/>
</dbReference>
<evidence type="ECO:0000256" key="3">
    <source>
        <dbReference type="ARBA" id="ARBA00011152"/>
    </source>
</evidence>
<accession>A0A1A8T412</accession>
<evidence type="ECO:0000256" key="2">
    <source>
        <dbReference type="ARBA" id="ARBA00005091"/>
    </source>
</evidence>
<dbReference type="GO" id="GO:0005737">
    <property type="term" value="C:cytoplasm"/>
    <property type="evidence" value="ECO:0007669"/>
    <property type="project" value="UniProtKB-SubCell"/>
</dbReference>
<dbReference type="Gene3D" id="3.40.50.880">
    <property type="match status" value="1"/>
</dbReference>
<evidence type="ECO:0000256" key="13">
    <source>
        <dbReference type="PIRSR" id="PIRSR000495-1"/>
    </source>
</evidence>
<dbReference type="PIRSF" id="PIRSF000495">
    <property type="entry name" value="Amidotransf_hisH"/>
    <property type="match status" value="1"/>
</dbReference>
<feature type="active site" evidence="12 13">
    <location>
        <position position="206"/>
    </location>
</feature>
<proteinExistence type="inferred from homology"/>
<dbReference type="PROSITE" id="PS51273">
    <property type="entry name" value="GATASE_TYPE_1"/>
    <property type="match status" value="1"/>
</dbReference>
<dbReference type="GO" id="GO:0000105">
    <property type="term" value="P:L-histidine biosynthetic process"/>
    <property type="evidence" value="ECO:0007669"/>
    <property type="project" value="UniProtKB-UniRule"/>
</dbReference>
<name>A0A1A8T412_9GAMM</name>